<dbReference type="Proteomes" id="UP000789759">
    <property type="component" value="Unassembled WGS sequence"/>
</dbReference>
<sequence>MARLDTLNTPLTILSTSTPVGGLPLVTILTSDEITATFTKALEMIKKMGPLMAFIMTDDCRVEK</sequence>
<dbReference type="AlphaFoldDB" id="A0A9N8VGC3"/>
<reference evidence="1" key="1">
    <citation type="submission" date="2021-06" db="EMBL/GenBank/DDBJ databases">
        <authorList>
            <person name="Kallberg Y."/>
            <person name="Tangrot J."/>
            <person name="Rosling A."/>
        </authorList>
    </citation>
    <scope>NUCLEOTIDE SEQUENCE</scope>
    <source>
        <strain evidence="1">FL966</strain>
    </source>
</reference>
<comment type="caution">
    <text evidence="1">The sequence shown here is derived from an EMBL/GenBank/DDBJ whole genome shotgun (WGS) entry which is preliminary data.</text>
</comment>
<dbReference type="EMBL" id="CAJVQA010000087">
    <property type="protein sequence ID" value="CAG8454947.1"/>
    <property type="molecule type" value="Genomic_DNA"/>
</dbReference>
<proteinExistence type="predicted"/>
<gene>
    <name evidence="1" type="ORF">CPELLU_LOCUS337</name>
</gene>
<name>A0A9N8VGC3_9GLOM</name>
<evidence type="ECO:0000313" key="1">
    <source>
        <dbReference type="EMBL" id="CAG8454947.1"/>
    </source>
</evidence>
<protein>
    <submittedName>
        <fullName evidence="1">8113_t:CDS:1</fullName>
    </submittedName>
</protein>
<accession>A0A9N8VGC3</accession>
<evidence type="ECO:0000313" key="2">
    <source>
        <dbReference type="Proteomes" id="UP000789759"/>
    </source>
</evidence>
<keyword evidence="2" id="KW-1185">Reference proteome</keyword>
<organism evidence="1 2">
    <name type="scientific">Cetraspora pellucida</name>
    <dbReference type="NCBI Taxonomy" id="1433469"/>
    <lineage>
        <taxon>Eukaryota</taxon>
        <taxon>Fungi</taxon>
        <taxon>Fungi incertae sedis</taxon>
        <taxon>Mucoromycota</taxon>
        <taxon>Glomeromycotina</taxon>
        <taxon>Glomeromycetes</taxon>
        <taxon>Diversisporales</taxon>
        <taxon>Gigasporaceae</taxon>
        <taxon>Cetraspora</taxon>
    </lineage>
</organism>